<dbReference type="SUPFAM" id="SSF103088">
    <property type="entry name" value="OmpA-like"/>
    <property type="match status" value="1"/>
</dbReference>
<keyword evidence="11" id="KW-1185">Reference proteome</keyword>
<reference evidence="10 11" key="1">
    <citation type="submission" date="2020-10" db="EMBL/GenBank/DDBJ databases">
        <title>Complete genome sequence of Paludibaculum fermentans P105T, a facultatively anaerobic acidobacterium capable of dissimilatory Fe(III) reduction.</title>
        <authorList>
            <person name="Dedysh S.N."/>
            <person name="Beletsky A.V."/>
            <person name="Kulichevskaya I.S."/>
            <person name="Mardanov A.V."/>
            <person name="Ravin N.V."/>
        </authorList>
    </citation>
    <scope>NUCLEOTIDE SEQUENCE [LARGE SCALE GENOMIC DNA]</scope>
    <source>
        <strain evidence="10 11">P105</strain>
    </source>
</reference>
<evidence type="ECO:0000256" key="7">
    <source>
        <dbReference type="PROSITE-ProRule" id="PRU00473"/>
    </source>
</evidence>
<evidence type="ECO:0000256" key="4">
    <source>
        <dbReference type="ARBA" id="ARBA00022692"/>
    </source>
</evidence>
<keyword evidence="5 8" id="KW-1133">Transmembrane helix</keyword>
<keyword evidence="4 8" id="KW-0812">Transmembrane</keyword>
<dbReference type="PROSITE" id="PS51123">
    <property type="entry name" value="OMPA_2"/>
    <property type="match status" value="1"/>
</dbReference>
<keyword evidence="3" id="KW-1003">Cell membrane</keyword>
<dbReference type="PANTHER" id="PTHR30329:SF21">
    <property type="entry name" value="LIPOPROTEIN YIAD-RELATED"/>
    <property type="match status" value="1"/>
</dbReference>
<evidence type="ECO:0000256" key="6">
    <source>
        <dbReference type="ARBA" id="ARBA00023136"/>
    </source>
</evidence>
<accession>A0A7S7NKU4</accession>
<gene>
    <name evidence="10" type="ORF">IRI77_21500</name>
</gene>
<dbReference type="Proteomes" id="UP000593892">
    <property type="component" value="Chromosome"/>
</dbReference>
<keyword evidence="6 7" id="KW-0472">Membrane</keyword>
<evidence type="ECO:0000256" key="8">
    <source>
        <dbReference type="SAM" id="Phobius"/>
    </source>
</evidence>
<feature type="domain" description="OmpA-like" evidence="9">
    <location>
        <begin position="125"/>
        <end position="246"/>
    </location>
</feature>
<dbReference type="InterPro" id="IPR025713">
    <property type="entry name" value="MotB-like_N_dom"/>
</dbReference>
<evidence type="ECO:0000313" key="10">
    <source>
        <dbReference type="EMBL" id="QOY85399.1"/>
    </source>
</evidence>
<dbReference type="CDD" id="cd07185">
    <property type="entry name" value="OmpA_C-like"/>
    <property type="match status" value="1"/>
</dbReference>
<name>A0A7S7NKU4_PALFE</name>
<evidence type="ECO:0000256" key="2">
    <source>
        <dbReference type="ARBA" id="ARBA00008914"/>
    </source>
</evidence>
<dbReference type="KEGG" id="pfer:IRI77_21500"/>
<evidence type="ECO:0000256" key="1">
    <source>
        <dbReference type="ARBA" id="ARBA00004162"/>
    </source>
</evidence>
<dbReference type="InterPro" id="IPR036737">
    <property type="entry name" value="OmpA-like_sf"/>
</dbReference>
<feature type="transmembrane region" description="Helical" evidence="8">
    <location>
        <begin position="16"/>
        <end position="36"/>
    </location>
</feature>
<evidence type="ECO:0000313" key="11">
    <source>
        <dbReference type="Proteomes" id="UP000593892"/>
    </source>
</evidence>
<dbReference type="AlphaFoldDB" id="A0A7S7NKU4"/>
<evidence type="ECO:0000259" key="9">
    <source>
        <dbReference type="PROSITE" id="PS51123"/>
    </source>
</evidence>
<protein>
    <submittedName>
        <fullName evidence="10">OmpA family protein</fullName>
    </submittedName>
</protein>
<comment type="similarity">
    <text evidence="2">Belongs to the MotB family.</text>
</comment>
<dbReference type="EMBL" id="CP063849">
    <property type="protein sequence ID" value="QOY85399.1"/>
    <property type="molecule type" value="Genomic_DNA"/>
</dbReference>
<evidence type="ECO:0000256" key="3">
    <source>
        <dbReference type="ARBA" id="ARBA00022475"/>
    </source>
</evidence>
<organism evidence="10 11">
    <name type="scientific">Paludibaculum fermentans</name>
    <dbReference type="NCBI Taxonomy" id="1473598"/>
    <lineage>
        <taxon>Bacteria</taxon>
        <taxon>Pseudomonadati</taxon>
        <taxon>Acidobacteriota</taxon>
        <taxon>Terriglobia</taxon>
        <taxon>Bryobacterales</taxon>
        <taxon>Bryobacteraceae</taxon>
        <taxon>Paludibaculum</taxon>
    </lineage>
</organism>
<dbReference type="GO" id="GO:0005886">
    <property type="term" value="C:plasma membrane"/>
    <property type="evidence" value="ECO:0007669"/>
    <property type="project" value="UniProtKB-SubCell"/>
</dbReference>
<dbReference type="InterPro" id="IPR050330">
    <property type="entry name" value="Bact_OuterMem_StrucFunc"/>
</dbReference>
<dbReference type="RefSeq" id="WP_194447069.1">
    <property type="nucleotide sequence ID" value="NZ_CP063849.1"/>
</dbReference>
<dbReference type="PANTHER" id="PTHR30329">
    <property type="entry name" value="STATOR ELEMENT OF FLAGELLAR MOTOR COMPLEX"/>
    <property type="match status" value="1"/>
</dbReference>
<dbReference type="InterPro" id="IPR006665">
    <property type="entry name" value="OmpA-like"/>
</dbReference>
<dbReference type="Pfam" id="PF00691">
    <property type="entry name" value="OmpA"/>
    <property type="match status" value="1"/>
</dbReference>
<sequence length="264" mass="29253">MARKRKAGDHPNHERWLVSYADFMTLLFAFFVMMYANSQTNKEKATLISHAFREAMQEGTLGHALSRLLKTNPGQQLPVSAPLVTVLPQPGSKARPVELLPSLHQLNETLKKEIESGRLEVRMERRGLVISLKEATFFPSGGDILEPTTLPMLEVIATEIKRSPNPIRLEGHTDSIPIKTSRFRSNWDLSAARGIAMLELFAERFGVERSRMAISGFADTAPVASNETDEGRRKNRRVDIVVLNEVAAAQEPVQAASAKQGAGK</sequence>
<evidence type="ECO:0000256" key="5">
    <source>
        <dbReference type="ARBA" id="ARBA00022989"/>
    </source>
</evidence>
<comment type="subcellular location">
    <subcellularLocation>
        <location evidence="1">Cell membrane</location>
        <topology evidence="1">Single-pass membrane protein</topology>
    </subcellularLocation>
</comment>
<proteinExistence type="inferred from homology"/>
<dbReference type="Gene3D" id="3.30.1330.60">
    <property type="entry name" value="OmpA-like domain"/>
    <property type="match status" value="1"/>
</dbReference>
<dbReference type="Pfam" id="PF13677">
    <property type="entry name" value="MotB_plug"/>
    <property type="match status" value="1"/>
</dbReference>